<feature type="compositionally biased region" description="Low complexity" evidence="1">
    <location>
        <begin position="1"/>
        <end position="14"/>
    </location>
</feature>
<sequence length="113" mass="12658">MSMGSSSEFSSVPSYNTHETRGKSSISDVLYYALTEKILSSEEVAVTVKERLTEEQREELRNMSVSDIARLWQTSVEAKSLNSPGREASPQKFVLLFENLSGALQRLLVAERN</sequence>
<dbReference type="AlphaFoldDB" id="A0A0G1BEP6"/>
<organism evidence="2 3">
    <name type="scientific">Candidatus Magasanikbacteria bacterium GW2011_GWE2_42_7</name>
    <dbReference type="NCBI Taxonomy" id="1619052"/>
    <lineage>
        <taxon>Bacteria</taxon>
        <taxon>Candidatus Magasanikiibacteriota</taxon>
    </lineage>
</organism>
<dbReference type="Proteomes" id="UP000033867">
    <property type="component" value="Unassembled WGS sequence"/>
</dbReference>
<feature type="region of interest" description="Disordered" evidence="1">
    <location>
        <begin position="1"/>
        <end position="23"/>
    </location>
</feature>
<gene>
    <name evidence="2" type="ORF">UV42_C0018G0014</name>
</gene>
<evidence type="ECO:0000256" key="1">
    <source>
        <dbReference type="SAM" id="MobiDB-lite"/>
    </source>
</evidence>
<proteinExistence type="predicted"/>
<evidence type="ECO:0000313" key="3">
    <source>
        <dbReference type="Proteomes" id="UP000033867"/>
    </source>
</evidence>
<protein>
    <submittedName>
        <fullName evidence="2">Uncharacterized protein</fullName>
    </submittedName>
</protein>
<accession>A0A0G1BEP6</accession>
<name>A0A0G1BEP6_9BACT</name>
<evidence type="ECO:0000313" key="2">
    <source>
        <dbReference type="EMBL" id="KKS71855.1"/>
    </source>
</evidence>
<dbReference type="EMBL" id="LCEK01000018">
    <property type="protein sequence ID" value="KKS71855.1"/>
    <property type="molecule type" value="Genomic_DNA"/>
</dbReference>
<comment type="caution">
    <text evidence="2">The sequence shown here is derived from an EMBL/GenBank/DDBJ whole genome shotgun (WGS) entry which is preliminary data.</text>
</comment>
<reference evidence="2 3" key="1">
    <citation type="journal article" date="2015" name="Nature">
        <title>rRNA introns, odd ribosomes, and small enigmatic genomes across a large radiation of phyla.</title>
        <authorList>
            <person name="Brown C.T."/>
            <person name="Hug L.A."/>
            <person name="Thomas B.C."/>
            <person name="Sharon I."/>
            <person name="Castelle C.J."/>
            <person name="Singh A."/>
            <person name="Wilkins M.J."/>
            <person name="Williams K.H."/>
            <person name="Banfield J.F."/>
        </authorList>
    </citation>
    <scope>NUCLEOTIDE SEQUENCE [LARGE SCALE GENOMIC DNA]</scope>
</reference>